<sequence>MVAHQDTVYDSEKGYLASPGKLASIVSRAPAHFPWESANKGVSISIKLDAEPSSEVAPSISDNVSNAPENGTSPALISTVSPSVKTPVGEASKAVVSQMAVNAATGIAADAVAAGKGVIDTAQGKLAVVGALAQTPTELGNLVKPGMDVAIQKAVDSGVTIDKAMPSAVFSGKDGVNSIAAVIKDTTAATAALTQSLQQSKDQLIASGVLTGNETSTSGATG</sequence>
<evidence type="ECO:0000313" key="1">
    <source>
        <dbReference type="EMBL" id="KAI9549487.1"/>
    </source>
</evidence>
<dbReference type="AlphaFoldDB" id="A0AAD5KEL3"/>
<protein>
    <submittedName>
        <fullName evidence="1">Uncharacterized protein</fullName>
    </submittedName>
</protein>
<name>A0AAD5KEL3_9CRUS</name>
<gene>
    <name evidence="1" type="ORF">GHT06_001887</name>
</gene>
<keyword evidence="2" id="KW-1185">Reference proteome</keyword>
<proteinExistence type="predicted"/>
<dbReference type="EMBL" id="WJBH02000296">
    <property type="protein sequence ID" value="KAI9549487.1"/>
    <property type="molecule type" value="Genomic_DNA"/>
</dbReference>
<dbReference type="Proteomes" id="UP000820818">
    <property type="component" value="Unassembled WGS sequence"/>
</dbReference>
<organism evidence="1 2">
    <name type="scientific">Daphnia sinensis</name>
    <dbReference type="NCBI Taxonomy" id="1820382"/>
    <lineage>
        <taxon>Eukaryota</taxon>
        <taxon>Metazoa</taxon>
        <taxon>Ecdysozoa</taxon>
        <taxon>Arthropoda</taxon>
        <taxon>Crustacea</taxon>
        <taxon>Branchiopoda</taxon>
        <taxon>Diplostraca</taxon>
        <taxon>Cladocera</taxon>
        <taxon>Anomopoda</taxon>
        <taxon>Daphniidae</taxon>
        <taxon>Daphnia</taxon>
        <taxon>Daphnia similis group</taxon>
    </lineage>
</organism>
<accession>A0AAD5KEL3</accession>
<evidence type="ECO:0000313" key="2">
    <source>
        <dbReference type="Proteomes" id="UP000820818"/>
    </source>
</evidence>
<reference evidence="1" key="1">
    <citation type="submission" date="2022-05" db="EMBL/GenBank/DDBJ databases">
        <title>A multi-omics perspective on studying reproductive biology in Daphnia sinensis.</title>
        <authorList>
            <person name="Jia J."/>
        </authorList>
    </citation>
    <scope>NUCLEOTIDE SEQUENCE</scope>
    <source>
        <strain evidence="1">WSL</strain>
    </source>
</reference>
<comment type="caution">
    <text evidence="1">The sequence shown here is derived from an EMBL/GenBank/DDBJ whole genome shotgun (WGS) entry which is preliminary data.</text>
</comment>